<dbReference type="Pfam" id="PF12804">
    <property type="entry name" value="NTP_transf_3"/>
    <property type="match status" value="1"/>
</dbReference>
<dbReference type="GO" id="GO:0016779">
    <property type="term" value="F:nucleotidyltransferase activity"/>
    <property type="evidence" value="ECO:0007669"/>
    <property type="project" value="UniProtKB-ARBA"/>
</dbReference>
<comment type="caution">
    <text evidence="2">The sequence shown here is derived from an EMBL/GenBank/DDBJ whole genome shotgun (WGS) entry which is preliminary data.</text>
</comment>
<dbReference type="AlphaFoldDB" id="A0A2T4UMA8"/>
<keyword evidence="3" id="KW-1185">Reference proteome</keyword>
<accession>A0A2T4UMA8</accession>
<proteinExistence type="predicted"/>
<dbReference type="CDD" id="cd04182">
    <property type="entry name" value="GT_2_like_f"/>
    <property type="match status" value="1"/>
</dbReference>
<name>A0A2T4UMA8_9ACTN</name>
<feature type="domain" description="MobA-like NTP transferase" evidence="1">
    <location>
        <begin position="5"/>
        <end position="166"/>
    </location>
</feature>
<dbReference type="RefSeq" id="WP_107569020.1">
    <property type="nucleotide sequence ID" value="NZ_PYYB01000001.1"/>
</dbReference>
<dbReference type="Gene3D" id="3.90.550.10">
    <property type="entry name" value="Spore Coat Polysaccharide Biosynthesis Protein SpsA, Chain A"/>
    <property type="match status" value="1"/>
</dbReference>
<reference evidence="2 3" key="1">
    <citation type="submission" date="2018-03" db="EMBL/GenBank/DDBJ databases">
        <title>Aquarubrobacter algicola gen. nov., sp. nov., a novel actinobacterium isolated from shallow eutrophic lake during the end of cyanobacterial harmful algal blooms.</title>
        <authorList>
            <person name="Chun S.J."/>
        </authorList>
    </citation>
    <scope>NUCLEOTIDE SEQUENCE [LARGE SCALE GENOMIC DNA]</scope>
    <source>
        <strain evidence="2 3">Seoho-28</strain>
    </source>
</reference>
<dbReference type="InterPro" id="IPR029044">
    <property type="entry name" value="Nucleotide-diphossugar_trans"/>
</dbReference>
<gene>
    <name evidence="2" type="ORF">C7Y72_12360</name>
</gene>
<dbReference type="InterPro" id="IPR025877">
    <property type="entry name" value="MobA-like_NTP_Trfase"/>
</dbReference>
<dbReference type="PANTHER" id="PTHR43777:SF1">
    <property type="entry name" value="MOLYBDENUM COFACTOR CYTIDYLYLTRANSFERASE"/>
    <property type="match status" value="1"/>
</dbReference>
<organism evidence="2 3">
    <name type="scientific">Paraconexibacter algicola</name>
    <dbReference type="NCBI Taxonomy" id="2133960"/>
    <lineage>
        <taxon>Bacteria</taxon>
        <taxon>Bacillati</taxon>
        <taxon>Actinomycetota</taxon>
        <taxon>Thermoleophilia</taxon>
        <taxon>Solirubrobacterales</taxon>
        <taxon>Paraconexibacteraceae</taxon>
        <taxon>Paraconexibacter</taxon>
    </lineage>
</organism>
<evidence type="ECO:0000313" key="3">
    <source>
        <dbReference type="Proteomes" id="UP000240739"/>
    </source>
</evidence>
<sequence length="193" mass="19850">MRTGAIVLAAGASRRFGSPKQLAELDGRPLLAHVLDAVTAVPALDPVILVLGAHHEPIRERVDPGRAQVALCLGWEEGMAASLRAGLAAATAEHDLDAVLVVLGDTPRLETDVVREVLAAAHAAPPAVPVRALYDGRPGHPVILPRQLFAAVGELTGDEGARELLDGAPVVLVAAGGPGGLDVDTPESLEALR</sequence>
<dbReference type="SUPFAM" id="SSF53448">
    <property type="entry name" value="Nucleotide-diphospho-sugar transferases"/>
    <property type="match status" value="1"/>
</dbReference>
<dbReference type="OrthoDB" id="4427994at2"/>
<dbReference type="Proteomes" id="UP000240739">
    <property type="component" value="Unassembled WGS sequence"/>
</dbReference>
<evidence type="ECO:0000313" key="2">
    <source>
        <dbReference type="EMBL" id="PTL60375.1"/>
    </source>
</evidence>
<dbReference type="EMBL" id="PYYB01000001">
    <property type="protein sequence ID" value="PTL60375.1"/>
    <property type="molecule type" value="Genomic_DNA"/>
</dbReference>
<evidence type="ECO:0000259" key="1">
    <source>
        <dbReference type="Pfam" id="PF12804"/>
    </source>
</evidence>
<protein>
    <submittedName>
        <fullName evidence="2">Molybdopterin-guanine dinucleotide biosynthesis protein MobA</fullName>
    </submittedName>
</protein>
<dbReference type="PANTHER" id="PTHR43777">
    <property type="entry name" value="MOLYBDENUM COFACTOR CYTIDYLYLTRANSFERASE"/>
    <property type="match status" value="1"/>
</dbReference>